<organism evidence="1 2">
    <name type="scientific">Acidocella aromatica</name>
    <dbReference type="NCBI Taxonomy" id="1303579"/>
    <lineage>
        <taxon>Bacteria</taxon>
        <taxon>Pseudomonadati</taxon>
        <taxon>Pseudomonadota</taxon>
        <taxon>Alphaproteobacteria</taxon>
        <taxon>Acetobacterales</taxon>
        <taxon>Acidocellaceae</taxon>
        <taxon>Acidocella</taxon>
    </lineage>
</organism>
<sequence>MCSSENRLPFIGLSPRNRLYTKTVTFQGSTSVAAEHLARSFAFVRTATQKFYERHVEPNDRGLDQRAKVKLLSGFLRVDCGVEAVAQDITELLNQLREIVPELPPLPPL</sequence>
<dbReference type="Proteomes" id="UP000553706">
    <property type="component" value="Unassembled WGS sequence"/>
</dbReference>
<gene>
    <name evidence="1" type="ORF">HNP71_002829</name>
</gene>
<evidence type="ECO:0000313" key="2">
    <source>
        <dbReference type="Proteomes" id="UP000553706"/>
    </source>
</evidence>
<keyword evidence="2" id="KW-1185">Reference proteome</keyword>
<reference evidence="1 2" key="1">
    <citation type="submission" date="2020-08" db="EMBL/GenBank/DDBJ databases">
        <title>Genomic Encyclopedia of Type Strains, Phase IV (KMG-IV): sequencing the most valuable type-strain genomes for metagenomic binning, comparative biology and taxonomic classification.</title>
        <authorList>
            <person name="Goeker M."/>
        </authorList>
    </citation>
    <scope>NUCLEOTIDE SEQUENCE [LARGE SCALE GENOMIC DNA]</scope>
    <source>
        <strain evidence="1 2">DSM 27026</strain>
    </source>
</reference>
<name>A0A840VFD5_9PROT</name>
<proteinExistence type="predicted"/>
<dbReference type="AlphaFoldDB" id="A0A840VFD5"/>
<accession>A0A840VFD5</accession>
<dbReference type="EMBL" id="JACHFJ010000025">
    <property type="protein sequence ID" value="MBB5374548.1"/>
    <property type="molecule type" value="Genomic_DNA"/>
</dbReference>
<protein>
    <submittedName>
        <fullName evidence="1">Uncharacterized protein</fullName>
    </submittedName>
</protein>
<comment type="caution">
    <text evidence="1">The sequence shown here is derived from an EMBL/GenBank/DDBJ whole genome shotgun (WGS) entry which is preliminary data.</text>
</comment>
<evidence type="ECO:0000313" key="1">
    <source>
        <dbReference type="EMBL" id="MBB5374548.1"/>
    </source>
</evidence>